<keyword evidence="2" id="KW-1185">Reference proteome</keyword>
<protein>
    <recommendedName>
        <fullName evidence="3">SMI1/KNR4 family protein</fullName>
    </recommendedName>
</protein>
<dbReference type="Proteomes" id="UP000093391">
    <property type="component" value="Chromosome"/>
</dbReference>
<dbReference type="AlphaFoldDB" id="A0A1B2M2P2"/>
<evidence type="ECO:0008006" key="3">
    <source>
        <dbReference type="Google" id="ProtNLM"/>
    </source>
</evidence>
<dbReference type="RefSeq" id="WP_067557877.1">
    <property type="nucleotide sequence ID" value="NZ_CP016895.1"/>
</dbReference>
<reference evidence="1 2" key="1">
    <citation type="submission" date="2016-08" db="EMBL/GenBank/DDBJ databases">
        <authorList>
            <person name="Seilhamer J.J."/>
        </authorList>
    </citation>
    <scope>NUCLEOTIDE SEQUENCE [LARGE SCALE GENOMIC DNA]</scope>
    <source>
        <strain evidence="1 2">BRTC-1</strain>
    </source>
</reference>
<dbReference type="KEGG" id="ala:BFG52_14695"/>
<proteinExistence type="predicted"/>
<organism evidence="1 2">
    <name type="scientific">Acinetobacter larvae</name>
    <dbReference type="NCBI Taxonomy" id="1789224"/>
    <lineage>
        <taxon>Bacteria</taxon>
        <taxon>Pseudomonadati</taxon>
        <taxon>Pseudomonadota</taxon>
        <taxon>Gammaproteobacteria</taxon>
        <taxon>Moraxellales</taxon>
        <taxon>Moraxellaceae</taxon>
        <taxon>Acinetobacter</taxon>
    </lineage>
</organism>
<evidence type="ECO:0000313" key="2">
    <source>
        <dbReference type="Proteomes" id="UP000093391"/>
    </source>
</evidence>
<dbReference type="OrthoDB" id="9020242at2"/>
<dbReference type="EMBL" id="CP016895">
    <property type="protein sequence ID" value="AOA59470.1"/>
    <property type="molecule type" value="Genomic_DNA"/>
</dbReference>
<accession>A0A1B2M2P2</accession>
<evidence type="ECO:0000313" key="1">
    <source>
        <dbReference type="EMBL" id="AOA59470.1"/>
    </source>
</evidence>
<sequence length="141" mass="16749">MLSQKVIAYLKLNNSWFDEIEPNDYEIILEKIGININSDFGKFYACAEEYAGGFHSKDFELWQICWMYDNGDYLEIRKIMNKNLSLSDDYYILSEFEGEAAYFYNKTTQCVELIGYSESGIKKIQSWSSFNNFLEWYFNLN</sequence>
<gene>
    <name evidence="1" type="ORF">BFG52_14695</name>
</gene>
<name>A0A1B2M2P2_9GAMM</name>